<feature type="domain" description="Beta-ketoacyl-[acyl-carrier-protein] synthase III N-terminal" evidence="6">
    <location>
        <begin position="109"/>
        <end position="187"/>
    </location>
</feature>
<dbReference type="GO" id="GO:0004315">
    <property type="term" value="F:3-oxoacyl-[acyl-carrier-protein] synthase activity"/>
    <property type="evidence" value="ECO:0007669"/>
    <property type="project" value="InterPro"/>
</dbReference>
<reference evidence="7 8" key="1">
    <citation type="submission" date="2020-01" db="EMBL/GenBank/DDBJ databases">
        <title>Insect and environment-associated Actinomycetes.</title>
        <authorList>
            <person name="Currrie C."/>
            <person name="Chevrette M."/>
            <person name="Carlson C."/>
            <person name="Stubbendieck R."/>
            <person name="Wendt-Pienkowski E."/>
        </authorList>
    </citation>
    <scope>NUCLEOTIDE SEQUENCE [LARGE SCALE GENOMIC DNA]</scope>
    <source>
        <strain evidence="7 8">SID7739</strain>
    </source>
</reference>
<name>A0A6G3TSS8_9ACTN</name>
<keyword evidence="2" id="KW-0808">Transferase</keyword>
<gene>
    <name evidence="7" type="ORF">G3I66_42680</name>
</gene>
<feature type="transmembrane region" description="Helical" evidence="4">
    <location>
        <begin position="309"/>
        <end position="330"/>
    </location>
</feature>
<dbReference type="Pfam" id="PF08541">
    <property type="entry name" value="ACP_syn_III_C"/>
    <property type="match status" value="1"/>
</dbReference>
<dbReference type="PANTHER" id="PTHR34069:SF2">
    <property type="entry name" value="BETA-KETOACYL-[ACYL-CARRIER-PROTEIN] SYNTHASE III"/>
    <property type="match status" value="1"/>
</dbReference>
<evidence type="ECO:0000313" key="8">
    <source>
        <dbReference type="Proteomes" id="UP000475666"/>
    </source>
</evidence>
<dbReference type="Pfam" id="PF08545">
    <property type="entry name" value="ACP_syn_III"/>
    <property type="match status" value="1"/>
</dbReference>
<evidence type="ECO:0000259" key="5">
    <source>
        <dbReference type="Pfam" id="PF08541"/>
    </source>
</evidence>
<evidence type="ECO:0000313" key="7">
    <source>
        <dbReference type="EMBL" id="NEC39787.1"/>
    </source>
</evidence>
<organism evidence="7 8">
    <name type="scientific">Streptomyces rubrogriseus</name>
    <dbReference type="NCBI Taxonomy" id="194673"/>
    <lineage>
        <taxon>Bacteria</taxon>
        <taxon>Bacillati</taxon>
        <taxon>Actinomycetota</taxon>
        <taxon>Actinomycetes</taxon>
        <taxon>Kitasatosporales</taxon>
        <taxon>Streptomycetaceae</taxon>
        <taxon>Streptomyces</taxon>
        <taxon>Streptomyces violaceoruber group</taxon>
    </lineage>
</organism>
<evidence type="ECO:0000256" key="3">
    <source>
        <dbReference type="ARBA" id="ARBA00023315"/>
    </source>
</evidence>
<dbReference type="PANTHER" id="PTHR34069">
    <property type="entry name" value="3-OXOACYL-[ACYL-CARRIER-PROTEIN] SYNTHASE 3"/>
    <property type="match status" value="1"/>
</dbReference>
<dbReference type="AlphaFoldDB" id="A0A6G3TSS8"/>
<keyword evidence="3" id="KW-0012">Acyltransferase</keyword>
<dbReference type="Proteomes" id="UP000475666">
    <property type="component" value="Unassembled WGS sequence"/>
</dbReference>
<dbReference type="InterPro" id="IPR013751">
    <property type="entry name" value="ACP_syn_III_N"/>
</dbReference>
<dbReference type="GO" id="GO:0006633">
    <property type="term" value="P:fatty acid biosynthetic process"/>
    <property type="evidence" value="ECO:0007669"/>
    <property type="project" value="InterPro"/>
</dbReference>
<dbReference type="EMBL" id="JAAGMQ010001256">
    <property type="protein sequence ID" value="NEC39787.1"/>
    <property type="molecule type" value="Genomic_DNA"/>
</dbReference>
<keyword evidence="4" id="KW-1133">Transmembrane helix</keyword>
<dbReference type="Gene3D" id="3.40.47.10">
    <property type="match status" value="1"/>
</dbReference>
<dbReference type="NCBIfam" id="NF006829">
    <property type="entry name" value="PRK09352.1"/>
    <property type="match status" value="1"/>
</dbReference>
<comment type="caution">
    <text evidence="7">The sequence shown here is derived from an EMBL/GenBank/DDBJ whole genome shotgun (WGS) entry which is preliminary data.</text>
</comment>
<evidence type="ECO:0000259" key="6">
    <source>
        <dbReference type="Pfam" id="PF08545"/>
    </source>
</evidence>
<keyword evidence="4" id="KW-0472">Membrane</keyword>
<keyword evidence="1" id="KW-0963">Cytoplasm</keyword>
<feature type="domain" description="Beta-ketoacyl-[acyl-carrier-protein] synthase III C-terminal" evidence="5">
    <location>
        <begin position="241"/>
        <end position="328"/>
    </location>
</feature>
<protein>
    <submittedName>
        <fullName evidence="7">Ketoacyl-ACP synthase III</fullName>
    </submittedName>
</protein>
<accession>A0A6G3TSS8</accession>
<dbReference type="CDD" id="cd00830">
    <property type="entry name" value="KAS_III"/>
    <property type="match status" value="1"/>
</dbReference>
<keyword evidence="4" id="KW-0812">Transmembrane</keyword>
<dbReference type="RefSeq" id="WP_109031519.1">
    <property type="nucleotide sequence ID" value="NZ_BEWD01000005.1"/>
</dbReference>
<evidence type="ECO:0000256" key="2">
    <source>
        <dbReference type="ARBA" id="ARBA00022679"/>
    </source>
</evidence>
<dbReference type="InterPro" id="IPR016039">
    <property type="entry name" value="Thiolase-like"/>
</dbReference>
<dbReference type="SUPFAM" id="SSF53901">
    <property type="entry name" value="Thiolase-like"/>
    <property type="match status" value="1"/>
</dbReference>
<proteinExistence type="predicted"/>
<dbReference type="InterPro" id="IPR013747">
    <property type="entry name" value="ACP_syn_III_C"/>
</dbReference>
<dbReference type="GeneID" id="97194659"/>
<evidence type="ECO:0000256" key="1">
    <source>
        <dbReference type="ARBA" id="ARBA00022490"/>
    </source>
</evidence>
<sequence length="332" mass="34460">MNGQPVGILATGSYVPKEEVGNEEVAQRVGATAEWIERKTHIRGRHWAAPDEAASDLGARAAEDALARAGLDARRVDFIIVSTGTGDSPQPPTACLVQNALGASEAACFDISVACSGFVYGLELARALLQRRPQALALVISTEVYSRFANFADRRTAVLLGDGAAAAVVGAVPEGYGIVASDLSSRGDAHELLRIEAGGSRLPASHATVDAGAHYVSMDGRGVRDFVLENVPPVLTRLVGAAGLDGERIDHFVPHQPNGVLVDQLADATGLRIARTHRTVEKYANVGSASVPLTLDDANRAGLIGQGDLVLLAGFGGGMAVGACVMRWAVAA</sequence>
<evidence type="ECO:0000256" key="4">
    <source>
        <dbReference type="SAM" id="Phobius"/>
    </source>
</evidence>
<dbReference type="GO" id="GO:0044550">
    <property type="term" value="P:secondary metabolite biosynthetic process"/>
    <property type="evidence" value="ECO:0007669"/>
    <property type="project" value="TreeGrafter"/>
</dbReference>